<name>A0A5B7FEM5_PORTR</name>
<reference evidence="2 3" key="1">
    <citation type="submission" date="2019-05" db="EMBL/GenBank/DDBJ databases">
        <title>Another draft genome of Portunus trituberculatus and its Hox gene families provides insights of decapod evolution.</title>
        <authorList>
            <person name="Jeong J.-H."/>
            <person name="Song I."/>
            <person name="Kim S."/>
            <person name="Choi T."/>
            <person name="Kim D."/>
            <person name="Ryu S."/>
            <person name="Kim W."/>
        </authorList>
    </citation>
    <scope>NUCLEOTIDE SEQUENCE [LARGE SCALE GENOMIC DNA]</scope>
    <source>
        <tissue evidence="2">Muscle</tissue>
    </source>
</reference>
<feature type="compositionally biased region" description="Basic and acidic residues" evidence="1">
    <location>
        <begin position="94"/>
        <end position="109"/>
    </location>
</feature>
<keyword evidence="3" id="KW-1185">Reference proteome</keyword>
<dbReference type="EMBL" id="VSRR010006080">
    <property type="protein sequence ID" value="MPC44005.1"/>
    <property type="molecule type" value="Genomic_DNA"/>
</dbReference>
<sequence>MRCFALNDPLDMLMILITSLGQLRGWTREVGTEGHEYKIRVMLPAMIQHVRTLHYRRRKNTHEKSTKYQRPVTIVMRGQSVSRHGRSSRYTTASREEGGEEQGDKRLDSGFRVPKKSNIRGVMCLLCH</sequence>
<organism evidence="2 3">
    <name type="scientific">Portunus trituberculatus</name>
    <name type="common">Swimming crab</name>
    <name type="synonym">Neptunus trituberculatus</name>
    <dbReference type="NCBI Taxonomy" id="210409"/>
    <lineage>
        <taxon>Eukaryota</taxon>
        <taxon>Metazoa</taxon>
        <taxon>Ecdysozoa</taxon>
        <taxon>Arthropoda</taxon>
        <taxon>Crustacea</taxon>
        <taxon>Multicrustacea</taxon>
        <taxon>Malacostraca</taxon>
        <taxon>Eumalacostraca</taxon>
        <taxon>Eucarida</taxon>
        <taxon>Decapoda</taxon>
        <taxon>Pleocyemata</taxon>
        <taxon>Brachyura</taxon>
        <taxon>Eubrachyura</taxon>
        <taxon>Portunoidea</taxon>
        <taxon>Portunidae</taxon>
        <taxon>Portuninae</taxon>
        <taxon>Portunus</taxon>
    </lineage>
</organism>
<dbReference type="Proteomes" id="UP000324222">
    <property type="component" value="Unassembled WGS sequence"/>
</dbReference>
<evidence type="ECO:0000313" key="3">
    <source>
        <dbReference type="Proteomes" id="UP000324222"/>
    </source>
</evidence>
<dbReference type="AlphaFoldDB" id="A0A5B7FEM5"/>
<evidence type="ECO:0000256" key="1">
    <source>
        <dbReference type="SAM" id="MobiDB-lite"/>
    </source>
</evidence>
<accession>A0A5B7FEM5</accession>
<protein>
    <submittedName>
        <fullName evidence="2">Uncharacterized protein</fullName>
    </submittedName>
</protein>
<feature type="region of interest" description="Disordered" evidence="1">
    <location>
        <begin position="78"/>
        <end position="112"/>
    </location>
</feature>
<comment type="caution">
    <text evidence="2">The sequence shown here is derived from an EMBL/GenBank/DDBJ whole genome shotgun (WGS) entry which is preliminary data.</text>
</comment>
<gene>
    <name evidence="2" type="ORF">E2C01_037664</name>
</gene>
<evidence type="ECO:0000313" key="2">
    <source>
        <dbReference type="EMBL" id="MPC44005.1"/>
    </source>
</evidence>
<proteinExistence type="predicted"/>